<feature type="region of interest" description="Disordered" evidence="13">
    <location>
        <begin position="1438"/>
        <end position="1458"/>
    </location>
</feature>
<evidence type="ECO:0000256" key="5">
    <source>
        <dbReference type="ARBA" id="ARBA00022737"/>
    </source>
</evidence>
<dbReference type="FunFam" id="2.60.40.60:FF:000050">
    <property type="entry name" value="protocadherin-15 isoform X1"/>
    <property type="match status" value="1"/>
</dbReference>
<feature type="compositionally biased region" description="Pro residues" evidence="13">
    <location>
        <begin position="1439"/>
        <end position="1456"/>
    </location>
</feature>
<feature type="compositionally biased region" description="Low complexity" evidence="13">
    <location>
        <begin position="1667"/>
        <end position="1683"/>
    </location>
</feature>
<evidence type="ECO:0000256" key="7">
    <source>
        <dbReference type="ARBA" id="ARBA00022889"/>
    </source>
</evidence>
<feature type="compositionally biased region" description="Basic and acidic residues" evidence="13">
    <location>
        <begin position="1608"/>
        <end position="1621"/>
    </location>
</feature>
<keyword evidence="5" id="KW-0677">Repeat</keyword>
<dbReference type="GO" id="GO:0032420">
    <property type="term" value="C:stereocilium"/>
    <property type="evidence" value="ECO:0007669"/>
    <property type="project" value="InterPro"/>
</dbReference>
<keyword evidence="8 14" id="KW-1133">Transmembrane helix</keyword>
<feature type="transmembrane region" description="Helical" evidence="14">
    <location>
        <begin position="1392"/>
        <end position="1415"/>
    </location>
</feature>
<dbReference type="FunFam" id="2.60.40.3430:FF:000001">
    <property type="entry name" value="protocadherin-15 isoform X1"/>
    <property type="match status" value="1"/>
</dbReference>
<dbReference type="FunFam" id="2.60.40.60:FF:000070">
    <property type="entry name" value="protocadherin-15 isoform X1"/>
    <property type="match status" value="1"/>
</dbReference>
<evidence type="ECO:0000256" key="6">
    <source>
        <dbReference type="ARBA" id="ARBA00022837"/>
    </source>
</evidence>
<comment type="subcellular location">
    <subcellularLocation>
        <location evidence="1">Cell membrane</location>
        <topology evidence="1">Single-pass type I membrane protein</topology>
    </subcellularLocation>
</comment>
<evidence type="ECO:0000256" key="8">
    <source>
        <dbReference type="ARBA" id="ARBA00022989"/>
    </source>
</evidence>
<feature type="domain" description="Cadherin" evidence="15">
    <location>
        <begin position="1053"/>
        <end position="1160"/>
    </location>
</feature>
<dbReference type="OrthoDB" id="10029135at2759"/>
<feature type="domain" description="Cadherin" evidence="15">
    <location>
        <begin position="836"/>
        <end position="942"/>
    </location>
</feature>
<evidence type="ECO:0000256" key="12">
    <source>
        <dbReference type="PROSITE-ProRule" id="PRU00043"/>
    </source>
</evidence>
<dbReference type="PANTHER" id="PTHR24025">
    <property type="entry name" value="DESMOGLEIN FAMILY MEMBER"/>
    <property type="match status" value="1"/>
</dbReference>
<dbReference type="GO" id="GO:0050953">
    <property type="term" value="P:sensory perception of light stimulus"/>
    <property type="evidence" value="ECO:0007669"/>
    <property type="project" value="UniProtKB-ARBA"/>
</dbReference>
<dbReference type="FunFam" id="2.60.40.60:FF:000055">
    <property type="entry name" value="protocadherin-15 isoform X1"/>
    <property type="match status" value="1"/>
</dbReference>
<dbReference type="FunFam" id="2.60.40.60:FF:000057">
    <property type="entry name" value="protocadherin-15 isoform X1"/>
    <property type="match status" value="1"/>
</dbReference>
<keyword evidence="4" id="KW-0732">Signal</keyword>
<dbReference type="FunFam" id="2.60.40.60:FF:000054">
    <property type="entry name" value="protocadherin-15 isoform X1"/>
    <property type="match status" value="1"/>
</dbReference>
<dbReference type="SMART" id="SM00112">
    <property type="entry name" value="CA"/>
    <property type="match status" value="11"/>
</dbReference>
<feature type="transmembrane region" description="Helical" evidence="14">
    <location>
        <begin position="21"/>
        <end position="44"/>
    </location>
</feature>
<evidence type="ECO:0000256" key="11">
    <source>
        <dbReference type="ARBA" id="ARBA00072302"/>
    </source>
</evidence>
<feature type="region of interest" description="Disordered" evidence="13">
    <location>
        <begin position="1608"/>
        <end position="1683"/>
    </location>
</feature>
<dbReference type="InterPro" id="IPR030718">
    <property type="entry name" value="EC_dom_sf"/>
</dbReference>
<dbReference type="InterPro" id="IPR002126">
    <property type="entry name" value="Cadherin-like_dom"/>
</dbReference>
<dbReference type="Pfam" id="PF00028">
    <property type="entry name" value="Cadherin"/>
    <property type="match status" value="8"/>
</dbReference>
<dbReference type="Ensembl" id="ENSCAFT00845049870.1">
    <property type="protein sequence ID" value="ENSCAFP00845039110.1"/>
    <property type="gene ID" value="ENSCAFG00845027622.1"/>
</dbReference>
<evidence type="ECO:0000313" key="16">
    <source>
        <dbReference type="Ensembl" id="ENSCAFP00845039110.1"/>
    </source>
</evidence>
<feature type="domain" description="Cadherin" evidence="15">
    <location>
        <begin position="735"/>
        <end position="835"/>
    </location>
</feature>
<keyword evidence="7" id="KW-0130">Cell adhesion</keyword>
<dbReference type="FunFam" id="2.60.40.60:FF:000048">
    <property type="entry name" value="protocadherin-15 isoform X1"/>
    <property type="match status" value="1"/>
</dbReference>
<reference evidence="16" key="2">
    <citation type="submission" date="2025-08" db="UniProtKB">
        <authorList>
            <consortium name="Ensembl"/>
        </authorList>
    </citation>
    <scope>IDENTIFICATION</scope>
    <source>
        <strain evidence="16">Boxer</strain>
    </source>
</reference>
<evidence type="ECO:0000313" key="17">
    <source>
        <dbReference type="Proteomes" id="UP000805418"/>
    </source>
</evidence>
<evidence type="ECO:0000256" key="3">
    <source>
        <dbReference type="ARBA" id="ARBA00022692"/>
    </source>
</evidence>
<evidence type="ECO:0000256" key="4">
    <source>
        <dbReference type="ARBA" id="ARBA00022729"/>
    </source>
</evidence>
<accession>A0A8I3Q3Z6</accession>
<feature type="domain" description="Cadherin" evidence="15">
    <location>
        <begin position="164"/>
        <end position="281"/>
    </location>
</feature>
<dbReference type="InterPro" id="IPR056989">
    <property type="entry name" value="PCDH15_12th_dom"/>
</dbReference>
<dbReference type="FunFam" id="2.60.40.60:FF:000049">
    <property type="entry name" value="protocadherin-15 isoform X1"/>
    <property type="match status" value="1"/>
</dbReference>
<dbReference type="GO" id="GO:0007605">
    <property type="term" value="P:sensory perception of sound"/>
    <property type="evidence" value="ECO:0007669"/>
    <property type="project" value="InterPro"/>
</dbReference>
<feature type="region of interest" description="Disordered" evidence="13">
    <location>
        <begin position="1892"/>
        <end position="1933"/>
    </location>
</feature>
<dbReference type="Gene3D" id="2.60.40.60">
    <property type="entry name" value="Cadherins"/>
    <property type="match status" value="10"/>
</dbReference>
<evidence type="ECO:0000256" key="10">
    <source>
        <dbReference type="ARBA" id="ARBA00023157"/>
    </source>
</evidence>
<dbReference type="SUPFAM" id="SSF49313">
    <property type="entry name" value="Cadherin-like"/>
    <property type="match status" value="10"/>
</dbReference>
<dbReference type="GeneTree" id="ENSGT00940000156675"/>
<name>A0A8I3Q3Z6_CANLF</name>
<evidence type="ECO:0000256" key="9">
    <source>
        <dbReference type="ARBA" id="ARBA00023136"/>
    </source>
</evidence>
<evidence type="ECO:0000256" key="13">
    <source>
        <dbReference type="SAM" id="MobiDB-lite"/>
    </source>
</evidence>
<dbReference type="InterPro" id="IPR020894">
    <property type="entry name" value="Cadherin_CS"/>
</dbReference>
<keyword evidence="6 12" id="KW-0106">Calcium</keyword>
<dbReference type="GO" id="GO:0007156">
    <property type="term" value="P:homophilic cell adhesion via plasma membrane adhesion molecules"/>
    <property type="evidence" value="ECO:0007669"/>
    <property type="project" value="InterPro"/>
</dbReference>
<reference evidence="16" key="1">
    <citation type="submission" date="2020-03" db="EMBL/GenBank/DDBJ databases">
        <title>Long-read based genome assembly of a Labrador retriever dog.</title>
        <authorList>
            <person name="Eory L."/>
            <person name="Zhang W."/>
            <person name="Schoenebeck J."/>
        </authorList>
    </citation>
    <scope>NUCLEOTIDE SEQUENCE [LARGE SCALE GENOMIC DNA]</scope>
    <source>
        <strain evidence="16">Labrador retriever</strain>
    </source>
</reference>
<sequence length="1933" mass="213098">MQKRRSRSASSGIGQKMLQQCYLWKWLASGIILGALFALCFGQYDDDCKLARGGPPATIVAIDEESRNGTILVDNMLIKGTAGGPDPTIELSLKDNVDYWVLLDPVKQMLFLNSTGRVLDRDPPMNIHSIVVQVQCINKKVGTVIYHEVRIVVRDRNDNSPTFKHDSYYATVNELTPVGTTIFTGFSGDNGATDIDDGPNGQIEYVIQYNPDDPTSNDTFEIPLMLTGNVVLRKRLNYEDKTRYFVIIQANDRAQNLNERRTTTTTLTVDILDGDDLGPMFLPCVLVPNTRDCRPLTYQAAIPELRTPEELNPIIVTPPIQAVDQDRNIQPPSDRPGILYSILVGTPEDYPRFFQMHPRTAELSLLEPVNRDFHQKFDLVIKAEQDNGHPLPAFASLHIEILDENNQSPYFTMPSYQGYILESAPVGATISDSLNLTTPLRIVALDKDIEDTKDPELHLFLNDYTSVFTVTQTGITRYLTLLQPVDREEQQTYTFSITAFDGVQESEPVIVNIRVMDANDNTPTFPEISYDVYVYTDMSPGDSVIQLTAVDADEGPNGEITYDILVGAQGDFAINRTSGLVTVAPGRALTVGRTYALTVQAADNAPPAERRHSICTVYIEVLPPNNQSPPRFPQLMYSLEISEAMRIGAVLLNLQATDREGDPITYAIENGDPQRVFNLSETTGILTLGKALDRESTDRYILIVTASDGRPDGTSTATVNVVVTDVNDNAPVFDPYLPRNLSVVEEEANAFVGQVRATDPDAGINGQVHYSLGNFNNLFRITSNGSIYTAVKLNREVRDSYQLVVVATDGAVHPRHSTLTLAIKVLDIDDNSPVFTNSTYTVVVEENLPAGTTFLQIEAKDVDLGANVSYRIRSPEVKHFFALHPFTGELSLLRSLDYESFPEQEASITFLVEAFDIYGTMPPGIATVTVIVKDMNDYPPVFSKRIYKGMVAPDAVKGTPITTVYAEDADPPGLPASRVRYRVDDVQFPYPASIFDVEEDSGRVITRVNLNEEPTTIFKLVVVAFDDGEPVMSSSATVKILVLHPGEIPRFTQEEYRPPPVSELATRGTMVGVISAAAINQSIVYSIVAGNEEDMFGINNITGVIYVNAPLDYETRTSYVLRVQADSLEVVLANLRVPSKSNTAKVYIEIQDENDHPPVFQKKFYIGGVSEDARMFTSVLRVKATDKDTGNYSAMAYRLIIPPIKEGKEGFVVETYTGLIKTAMLFHNMRRSYFKFQVIATDNYGQGLSGKADVLVSVVNQLDMQVIVSNVPPTLVEKKIEDLTEILDRYVQEQIPGAKVVVESIGARRHGDAFSLEDYTKCDLTVYAIDPQTNRAIDRNELFKFLDGKLLDINKDFQPHYGEGGRILEIRTPEAVTSIKKRGESLGYTEGALLALAFIIILCCIPAILVVLVSYRHRQAECTKTARIQSALPAAKPAAPAPAPVAAPPPPPPPPGAHLYEELGDSTILFLLYHFQQSRGDKSVSEDRKSPHSVMPFPSSTIEAHKQAHVDGSLRNNQPKSARKFTLMSEEDAFSLHSTLYKEAVDPRPTNSDFLLRTDFIDSFLPKTQARSKSLRGPREMFQRIWHQPVCFPQRPVWELPRRPETLELEPRRSRRPEGGKESPGTPPNQRGSRNPLPAAGESSVPETGEARPGQPLLPRGAQHVESLSSDSSFLSPSSHSSYSTLTTVSRTVELQAEPDVIISPADCSLELSPSMPCILNSPVFRREMPTCLLTVEAGRNIFEILPKPPNISPPPAPPPPPPPLPPPPPFLPLSTPPSPPSSSPSPLLPSLPSLPPPSPPLPSPLSPPSWAPSTTCVCVPVVKHTVSVTPAEDVEPSVAQLPASTTVCDTDPQKQPKGILKHIKNLADLEKSVANMYSQIEKNFPATHSWKLETSCPPERENVDVTSQQPQGNLHSFAEETENQSHSQSTSL</sequence>
<keyword evidence="2" id="KW-1003">Cell membrane</keyword>
<dbReference type="PRINTS" id="PR00205">
    <property type="entry name" value="CADHERIN"/>
</dbReference>
<proteinExistence type="predicted"/>
<dbReference type="Pfam" id="PF23206">
    <property type="entry name" value="PCDH15_12th"/>
    <property type="match status" value="1"/>
</dbReference>
<feature type="domain" description="Cadherin" evidence="15">
    <location>
        <begin position="526"/>
        <end position="632"/>
    </location>
</feature>
<dbReference type="GO" id="GO:0048839">
    <property type="term" value="P:inner ear development"/>
    <property type="evidence" value="ECO:0007669"/>
    <property type="project" value="InterPro"/>
</dbReference>
<dbReference type="PANTHER" id="PTHR24025:SF31">
    <property type="entry name" value="NEURAL-CADHERIN"/>
    <property type="match status" value="1"/>
</dbReference>
<dbReference type="FunFam" id="2.60.40.60:FF:000056">
    <property type="entry name" value="protocadherin-15 isoform X1"/>
    <property type="match status" value="1"/>
</dbReference>
<dbReference type="PROSITE" id="PS50268">
    <property type="entry name" value="CADHERIN_2"/>
    <property type="match status" value="10"/>
</dbReference>
<dbReference type="InterPro" id="IPR050971">
    <property type="entry name" value="Cadherin-domain_protein"/>
</dbReference>
<evidence type="ECO:0000259" key="15">
    <source>
        <dbReference type="PROSITE" id="PS50268"/>
    </source>
</evidence>
<feature type="region of interest" description="Disordered" evidence="13">
    <location>
        <begin position="1747"/>
        <end position="1807"/>
    </location>
</feature>
<dbReference type="GO" id="GO:0050957">
    <property type="term" value="P:equilibrioception"/>
    <property type="evidence" value="ECO:0007669"/>
    <property type="project" value="UniProtKB-ARBA"/>
</dbReference>
<feature type="compositionally biased region" description="Polar residues" evidence="13">
    <location>
        <begin position="1905"/>
        <end position="1915"/>
    </location>
</feature>
<evidence type="ECO:0000256" key="1">
    <source>
        <dbReference type="ARBA" id="ARBA00004251"/>
    </source>
</evidence>
<feature type="domain" description="Cadherin" evidence="15">
    <location>
        <begin position="1161"/>
        <end position="1275"/>
    </location>
</feature>
<feature type="domain" description="Cadherin" evidence="15">
    <location>
        <begin position="633"/>
        <end position="733"/>
    </location>
</feature>
<keyword evidence="17" id="KW-1185">Reference proteome</keyword>
<dbReference type="CDD" id="cd11304">
    <property type="entry name" value="Cadherin_repeat"/>
    <property type="match status" value="9"/>
</dbReference>
<dbReference type="FunFam" id="2.60.40.60:FF:000047">
    <property type="entry name" value="protocadherin-15 isoform X1"/>
    <property type="match status" value="1"/>
</dbReference>
<dbReference type="Pfam" id="PF18432">
    <property type="entry name" value="ECD"/>
    <property type="match status" value="1"/>
</dbReference>
<dbReference type="PROSITE" id="PS00232">
    <property type="entry name" value="CADHERIN_1"/>
    <property type="match status" value="4"/>
</dbReference>
<dbReference type="Gene3D" id="2.60.40.3430">
    <property type="match status" value="1"/>
</dbReference>
<protein>
    <recommendedName>
        <fullName evidence="11">Protocadherin-15</fullName>
    </recommendedName>
</protein>
<dbReference type="FunFam" id="2.60.40.60:FF:000063">
    <property type="entry name" value="protocadherin-15 isoform X1"/>
    <property type="match status" value="1"/>
</dbReference>
<reference evidence="16" key="3">
    <citation type="submission" date="2025-09" db="UniProtKB">
        <authorList>
            <consortium name="Ensembl"/>
        </authorList>
    </citation>
    <scope>IDENTIFICATION</scope>
    <source>
        <strain evidence="16">Boxer</strain>
    </source>
</reference>
<dbReference type="Proteomes" id="UP000805418">
    <property type="component" value="Chromosome 26"/>
</dbReference>
<feature type="domain" description="Cadherin" evidence="15">
    <location>
        <begin position="943"/>
        <end position="1051"/>
    </location>
</feature>
<dbReference type="GO" id="GO:0005509">
    <property type="term" value="F:calcium ion binding"/>
    <property type="evidence" value="ECO:0007669"/>
    <property type="project" value="UniProtKB-UniRule"/>
</dbReference>
<evidence type="ECO:0000256" key="2">
    <source>
        <dbReference type="ARBA" id="ARBA00022475"/>
    </source>
</evidence>
<keyword evidence="9 14" id="KW-0472">Membrane</keyword>
<gene>
    <name evidence="16" type="primary">PCDH15</name>
</gene>
<evidence type="ECO:0000256" key="14">
    <source>
        <dbReference type="SAM" id="Phobius"/>
    </source>
</evidence>
<organism evidence="16 17">
    <name type="scientific">Canis lupus familiaris</name>
    <name type="common">Dog</name>
    <name type="synonym">Canis familiaris</name>
    <dbReference type="NCBI Taxonomy" id="9615"/>
    <lineage>
        <taxon>Eukaryota</taxon>
        <taxon>Metazoa</taxon>
        <taxon>Chordata</taxon>
        <taxon>Craniata</taxon>
        <taxon>Vertebrata</taxon>
        <taxon>Euteleostomi</taxon>
        <taxon>Mammalia</taxon>
        <taxon>Eutheria</taxon>
        <taxon>Laurasiatheria</taxon>
        <taxon>Carnivora</taxon>
        <taxon>Caniformia</taxon>
        <taxon>Canidae</taxon>
        <taxon>Canis</taxon>
    </lineage>
</organism>
<dbReference type="InterPro" id="IPR041149">
    <property type="entry name" value="EC_dom"/>
</dbReference>
<keyword evidence="10" id="KW-1015">Disulfide bond</keyword>
<dbReference type="InterPro" id="IPR015919">
    <property type="entry name" value="Cadherin-like_sf"/>
</dbReference>
<dbReference type="GO" id="GO:0005886">
    <property type="term" value="C:plasma membrane"/>
    <property type="evidence" value="ECO:0007669"/>
    <property type="project" value="UniProtKB-SubCell"/>
</dbReference>
<feature type="domain" description="Cadherin" evidence="15">
    <location>
        <begin position="412"/>
        <end position="525"/>
    </location>
</feature>
<keyword evidence="3 14" id="KW-0812">Transmembrane</keyword>
<feature type="domain" description="Cadherin" evidence="15">
    <location>
        <begin position="294"/>
        <end position="411"/>
    </location>
</feature>
<dbReference type="GO" id="GO:0001750">
    <property type="term" value="C:photoreceptor outer segment"/>
    <property type="evidence" value="ECO:0007669"/>
    <property type="project" value="UniProtKB-ARBA"/>
</dbReference>